<proteinExistence type="predicted"/>
<sequence length="167" mass="18252">MTKILTLLLALVCSAAMLAEPLSSQSIVVTPENARAQFVERVSQDLDHQLLRASRWGDDYGEGIAVVRFTRGADGEPENVRLYRKTGTYGLDRTAVRAVNRLDSIKTVPAGIADDQVYQANIIFANNDRSLVRLSDKLDAEEAARLAMGGNERRVLAFGYVALTPAS</sequence>
<dbReference type="Gene3D" id="3.30.1150.10">
    <property type="match status" value="1"/>
</dbReference>
<keyword evidence="1" id="KW-0732">Signal</keyword>
<feature type="signal peptide" evidence="1">
    <location>
        <begin position="1"/>
        <end position="19"/>
    </location>
</feature>
<reference evidence="3 4" key="1">
    <citation type="submission" date="2021-08" db="EMBL/GenBank/DDBJ databases">
        <title>Comparative Genomics Analysis of the Genus Qipengyuania Reveals Extensive Genetic Diversity and Metabolic Versatility, Including the Description of Fifteen Novel Species.</title>
        <authorList>
            <person name="Liu Y."/>
        </authorList>
    </citation>
    <scope>NUCLEOTIDE SEQUENCE [LARGE SCALE GENOMIC DNA]</scope>
    <source>
        <strain evidence="3 4">1NDH17</strain>
    </source>
</reference>
<name>A0ABS7J549_9SPHN</name>
<keyword evidence="4" id="KW-1185">Reference proteome</keyword>
<dbReference type="PROSITE" id="PS52015">
    <property type="entry name" value="TONB_CTD"/>
    <property type="match status" value="1"/>
</dbReference>
<dbReference type="RefSeq" id="WP_221573943.1">
    <property type="nucleotide sequence ID" value="NZ_JAIGNK010000003.1"/>
</dbReference>
<evidence type="ECO:0000256" key="1">
    <source>
        <dbReference type="SAM" id="SignalP"/>
    </source>
</evidence>
<evidence type="ECO:0000313" key="4">
    <source>
        <dbReference type="Proteomes" id="UP000783253"/>
    </source>
</evidence>
<dbReference type="EMBL" id="JAIGNK010000003">
    <property type="protein sequence ID" value="MBX7458543.1"/>
    <property type="molecule type" value="Genomic_DNA"/>
</dbReference>
<dbReference type="Proteomes" id="UP000783253">
    <property type="component" value="Unassembled WGS sequence"/>
</dbReference>
<comment type="caution">
    <text evidence="3">The sequence shown here is derived from an EMBL/GenBank/DDBJ whole genome shotgun (WGS) entry which is preliminary data.</text>
</comment>
<accession>A0ABS7J549</accession>
<organism evidence="3 4">
    <name type="scientific">Qipengyuania polymorpha</name>
    <dbReference type="NCBI Taxonomy" id="2867234"/>
    <lineage>
        <taxon>Bacteria</taxon>
        <taxon>Pseudomonadati</taxon>
        <taxon>Pseudomonadota</taxon>
        <taxon>Alphaproteobacteria</taxon>
        <taxon>Sphingomonadales</taxon>
        <taxon>Erythrobacteraceae</taxon>
        <taxon>Qipengyuania</taxon>
    </lineage>
</organism>
<dbReference type="InterPro" id="IPR037682">
    <property type="entry name" value="TonB_C"/>
</dbReference>
<evidence type="ECO:0000259" key="2">
    <source>
        <dbReference type="PROSITE" id="PS52015"/>
    </source>
</evidence>
<feature type="chain" id="PRO_5047095135" evidence="1">
    <location>
        <begin position="20"/>
        <end position="167"/>
    </location>
</feature>
<dbReference type="SUPFAM" id="SSF74653">
    <property type="entry name" value="TolA/TonB C-terminal domain"/>
    <property type="match status" value="1"/>
</dbReference>
<feature type="domain" description="TonB C-terminal" evidence="2">
    <location>
        <begin position="37"/>
        <end position="133"/>
    </location>
</feature>
<protein>
    <submittedName>
        <fullName evidence="3">Energy transducer TonB</fullName>
    </submittedName>
</protein>
<evidence type="ECO:0000313" key="3">
    <source>
        <dbReference type="EMBL" id="MBX7458543.1"/>
    </source>
</evidence>
<gene>
    <name evidence="3" type="ORF">K3152_09825</name>
</gene>